<protein>
    <submittedName>
        <fullName evidence="1">Uncharacterized protein</fullName>
    </submittedName>
</protein>
<dbReference type="AlphaFoldDB" id="A0A2P5DAS9"/>
<name>A0A2P5DAS9_PARAD</name>
<keyword evidence="2" id="KW-1185">Reference proteome</keyword>
<dbReference type="EMBL" id="JXTB01000050">
    <property type="protein sequence ID" value="PON70388.1"/>
    <property type="molecule type" value="Genomic_DNA"/>
</dbReference>
<evidence type="ECO:0000313" key="2">
    <source>
        <dbReference type="Proteomes" id="UP000237105"/>
    </source>
</evidence>
<comment type="caution">
    <text evidence="1">The sequence shown here is derived from an EMBL/GenBank/DDBJ whole genome shotgun (WGS) entry which is preliminary data.</text>
</comment>
<organism evidence="1 2">
    <name type="scientific">Parasponia andersonii</name>
    <name type="common">Sponia andersonii</name>
    <dbReference type="NCBI Taxonomy" id="3476"/>
    <lineage>
        <taxon>Eukaryota</taxon>
        <taxon>Viridiplantae</taxon>
        <taxon>Streptophyta</taxon>
        <taxon>Embryophyta</taxon>
        <taxon>Tracheophyta</taxon>
        <taxon>Spermatophyta</taxon>
        <taxon>Magnoliopsida</taxon>
        <taxon>eudicotyledons</taxon>
        <taxon>Gunneridae</taxon>
        <taxon>Pentapetalae</taxon>
        <taxon>rosids</taxon>
        <taxon>fabids</taxon>
        <taxon>Rosales</taxon>
        <taxon>Cannabaceae</taxon>
        <taxon>Parasponia</taxon>
    </lineage>
</organism>
<accession>A0A2P5DAS9</accession>
<reference evidence="2" key="1">
    <citation type="submission" date="2016-06" db="EMBL/GenBank/DDBJ databases">
        <title>Parallel loss of symbiosis genes in relatives of nitrogen-fixing non-legume Parasponia.</title>
        <authorList>
            <person name="Van Velzen R."/>
            <person name="Holmer R."/>
            <person name="Bu F."/>
            <person name="Rutten L."/>
            <person name="Van Zeijl A."/>
            <person name="Liu W."/>
            <person name="Santuari L."/>
            <person name="Cao Q."/>
            <person name="Sharma T."/>
            <person name="Shen D."/>
            <person name="Roswanjaya Y."/>
            <person name="Wardhani T."/>
            <person name="Kalhor M.S."/>
            <person name="Jansen J."/>
            <person name="Van den Hoogen J."/>
            <person name="Gungor B."/>
            <person name="Hartog M."/>
            <person name="Hontelez J."/>
            <person name="Verver J."/>
            <person name="Yang W.-C."/>
            <person name="Schijlen E."/>
            <person name="Repin R."/>
            <person name="Schilthuizen M."/>
            <person name="Schranz E."/>
            <person name="Heidstra R."/>
            <person name="Miyata K."/>
            <person name="Fedorova E."/>
            <person name="Kohlen W."/>
            <person name="Bisseling T."/>
            <person name="Smit S."/>
            <person name="Geurts R."/>
        </authorList>
    </citation>
    <scope>NUCLEOTIDE SEQUENCE [LARGE SCALE GENOMIC DNA]</scope>
    <source>
        <strain evidence="2">cv. WU1-14</strain>
    </source>
</reference>
<evidence type="ECO:0000313" key="1">
    <source>
        <dbReference type="EMBL" id="PON70388.1"/>
    </source>
</evidence>
<proteinExistence type="predicted"/>
<gene>
    <name evidence="1" type="ORF">PanWU01x14_080570</name>
</gene>
<sequence length="74" mass="8536">MVGALAASIAWIDIEEEEEEEEESSLPFMTMSLKKVSLLGSSLNKEYWSERKSSIFKLQFLNQALLLCFFFFGF</sequence>
<dbReference type="Proteomes" id="UP000237105">
    <property type="component" value="Unassembled WGS sequence"/>
</dbReference>